<feature type="domain" description="UspA" evidence="3">
    <location>
        <begin position="157"/>
        <end position="278"/>
    </location>
</feature>
<dbReference type="Pfam" id="PF00582">
    <property type="entry name" value="Usp"/>
    <property type="match status" value="1"/>
</dbReference>
<accession>A0A2R8AGX4</accession>
<organism evidence="4 5">
    <name type="scientific">Aliiroseovarius pelagivivens</name>
    <dbReference type="NCBI Taxonomy" id="1639690"/>
    <lineage>
        <taxon>Bacteria</taxon>
        <taxon>Pseudomonadati</taxon>
        <taxon>Pseudomonadota</taxon>
        <taxon>Alphaproteobacteria</taxon>
        <taxon>Rhodobacterales</taxon>
        <taxon>Paracoccaceae</taxon>
        <taxon>Aliiroseovarius</taxon>
    </lineage>
</organism>
<proteinExistence type="inferred from homology"/>
<reference evidence="4 5" key="1">
    <citation type="submission" date="2018-03" db="EMBL/GenBank/DDBJ databases">
        <authorList>
            <person name="Keele B.F."/>
        </authorList>
    </citation>
    <scope>NUCLEOTIDE SEQUENCE [LARGE SCALE GENOMIC DNA]</scope>
    <source>
        <strain evidence="4 5">CECT 8811</strain>
    </source>
</reference>
<keyword evidence="2" id="KW-0175">Coiled coil</keyword>
<dbReference type="OrthoDB" id="9804721at2"/>
<dbReference type="InterPro" id="IPR006016">
    <property type="entry name" value="UspA"/>
</dbReference>
<evidence type="ECO:0000313" key="5">
    <source>
        <dbReference type="Proteomes" id="UP000244911"/>
    </source>
</evidence>
<dbReference type="PANTHER" id="PTHR46268:SF15">
    <property type="entry name" value="UNIVERSAL STRESS PROTEIN HP_0031"/>
    <property type="match status" value="1"/>
</dbReference>
<gene>
    <name evidence="4" type="ORF">ALP8811_00308</name>
</gene>
<dbReference type="Gene3D" id="3.40.50.12370">
    <property type="match status" value="1"/>
</dbReference>
<dbReference type="EMBL" id="OMOI01000001">
    <property type="protein sequence ID" value="SPF75321.1"/>
    <property type="molecule type" value="Genomic_DNA"/>
</dbReference>
<dbReference type="PRINTS" id="PR01438">
    <property type="entry name" value="UNVRSLSTRESS"/>
</dbReference>
<dbReference type="Proteomes" id="UP000244911">
    <property type="component" value="Unassembled WGS sequence"/>
</dbReference>
<keyword evidence="5" id="KW-1185">Reference proteome</keyword>
<dbReference type="CDD" id="cd00293">
    <property type="entry name" value="USP-like"/>
    <property type="match status" value="1"/>
</dbReference>
<dbReference type="AlphaFoldDB" id="A0A2R8AGX4"/>
<dbReference type="SUPFAM" id="SSF52402">
    <property type="entry name" value="Adenine nucleotide alpha hydrolases-like"/>
    <property type="match status" value="2"/>
</dbReference>
<evidence type="ECO:0000259" key="3">
    <source>
        <dbReference type="Pfam" id="PF00582"/>
    </source>
</evidence>
<dbReference type="PANTHER" id="PTHR46268">
    <property type="entry name" value="STRESS RESPONSE PROTEIN NHAX"/>
    <property type="match status" value="1"/>
</dbReference>
<dbReference type="InterPro" id="IPR006015">
    <property type="entry name" value="Universal_stress_UspA"/>
</dbReference>
<evidence type="ECO:0000313" key="4">
    <source>
        <dbReference type="EMBL" id="SPF75321.1"/>
    </source>
</evidence>
<name>A0A2R8AGX4_9RHOB</name>
<comment type="similarity">
    <text evidence="1">Belongs to the universal stress protein A family.</text>
</comment>
<evidence type="ECO:0000256" key="2">
    <source>
        <dbReference type="SAM" id="Coils"/>
    </source>
</evidence>
<evidence type="ECO:0000256" key="1">
    <source>
        <dbReference type="ARBA" id="ARBA00008791"/>
    </source>
</evidence>
<sequence length="279" mass="30275">MDYKTIMTIISDDTLFRPALDTARCLSERFDAHLEALCLGIDPSQQGFYYAGASAMMVQDNIAQVREDIEALEQNIRQILASNVTPWSSAALATQSVTLNHVVSHRSRFADLVILPRPYGEGRGHNSEAIIESAMFDGGVPVLVLPDDVSMSEPPSNVVIAWNESTESLRAIRAAMPFLKAAESISIAVIDPPQHGPERSDPGGALSQMLARHGVRAEVSVLAKTMPRIADILNRHASDKNADLIVMGAYGHSRFRESILGGATRHMLEVAAVPVLMAH</sequence>
<protein>
    <recommendedName>
        <fullName evidence="3">UspA domain-containing protein</fullName>
    </recommendedName>
</protein>
<feature type="coiled-coil region" evidence="2">
    <location>
        <begin position="55"/>
        <end position="82"/>
    </location>
</feature>
<dbReference type="RefSeq" id="WP_108855436.1">
    <property type="nucleotide sequence ID" value="NZ_OMOI01000001.1"/>
</dbReference>